<name>A0A841RJE6_9BACI</name>
<dbReference type="AlphaFoldDB" id="A0A841RJE6"/>
<proteinExistence type="predicted"/>
<keyword evidence="3" id="KW-1185">Reference proteome</keyword>
<evidence type="ECO:0000256" key="1">
    <source>
        <dbReference type="SAM" id="Phobius"/>
    </source>
</evidence>
<keyword evidence="1" id="KW-1133">Transmembrane helix</keyword>
<comment type="caution">
    <text evidence="2">The sequence shown here is derived from an EMBL/GenBank/DDBJ whole genome shotgun (WGS) entry which is preliminary data.</text>
</comment>
<sequence>MQTIQYSKLFLAIAVVACFSAVGVGIALRSLPFIFIATFLGFGIMAYGIVQKRKDR</sequence>
<dbReference type="InterPro" id="IPR035211">
    <property type="entry name" value="DUF5325"/>
</dbReference>
<dbReference type="Pfam" id="PF17259">
    <property type="entry name" value="DUF5325"/>
    <property type="match status" value="1"/>
</dbReference>
<dbReference type="Proteomes" id="UP000572212">
    <property type="component" value="Unassembled WGS sequence"/>
</dbReference>
<gene>
    <name evidence="2" type="ORF">GGQ92_000082</name>
</gene>
<organism evidence="2 3">
    <name type="scientific">Gracilibacillus halotolerans</name>
    <dbReference type="NCBI Taxonomy" id="74386"/>
    <lineage>
        <taxon>Bacteria</taxon>
        <taxon>Bacillati</taxon>
        <taxon>Bacillota</taxon>
        <taxon>Bacilli</taxon>
        <taxon>Bacillales</taxon>
        <taxon>Bacillaceae</taxon>
        <taxon>Gracilibacillus</taxon>
    </lineage>
</organism>
<accession>A0A841RJE6</accession>
<evidence type="ECO:0000313" key="2">
    <source>
        <dbReference type="EMBL" id="MBB6511315.1"/>
    </source>
</evidence>
<reference evidence="2 3" key="1">
    <citation type="submission" date="2020-08" db="EMBL/GenBank/DDBJ databases">
        <title>Genomic Encyclopedia of Type Strains, Phase IV (KMG-IV): sequencing the most valuable type-strain genomes for metagenomic binning, comparative biology and taxonomic classification.</title>
        <authorList>
            <person name="Goeker M."/>
        </authorList>
    </citation>
    <scope>NUCLEOTIDE SEQUENCE [LARGE SCALE GENOMIC DNA]</scope>
    <source>
        <strain evidence="2 3">DSM 11805</strain>
    </source>
</reference>
<protein>
    <submittedName>
        <fullName evidence="2">Uncharacterized protein</fullName>
    </submittedName>
</protein>
<keyword evidence="1" id="KW-0812">Transmembrane</keyword>
<dbReference type="RefSeq" id="WP_221437182.1">
    <property type="nucleotide sequence ID" value="NZ_BAAACU010000020.1"/>
</dbReference>
<keyword evidence="1" id="KW-0472">Membrane</keyword>
<feature type="transmembrane region" description="Helical" evidence="1">
    <location>
        <begin position="33"/>
        <end position="50"/>
    </location>
</feature>
<dbReference type="EMBL" id="JACHON010000001">
    <property type="protein sequence ID" value="MBB6511315.1"/>
    <property type="molecule type" value="Genomic_DNA"/>
</dbReference>
<evidence type="ECO:0000313" key="3">
    <source>
        <dbReference type="Proteomes" id="UP000572212"/>
    </source>
</evidence>